<dbReference type="AlphaFoldDB" id="A0A1L3GMP8"/>
<sequence>MPFSISIKINYREILRVSGYNAKSPDGDSQNSLRVYRYIAEDLERSEVTKGEVLHVRDEGMTKLASIILQDVAKKEALRKTLIKGEESGFAEYSLERINRELDEESEKLEERWLEENKGAIDDYNEHIKKDGVFGSRKRRF</sequence>
<organism evidence="2 3">
    <name type="scientific">Syntrophotalea acetylenivorans</name>
    <dbReference type="NCBI Taxonomy" id="1842532"/>
    <lineage>
        <taxon>Bacteria</taxon>
        <taxon>Pseudomonadati</taxon>
        <taxon>Thermodesulfobacteriota</taxon>
        <taxon>Desulfuromonadia</taxon>
        <taxon>Desulfuromonadales</taxon>
        <taxon>Syntrophotaleaceae</taxon>
        <taxon>Syntrophotalea</taxon>
    </lineage>
</organism>
<dbReference type="KEGG" id="pef:A7E78_04750"/>
<dbReference type="InterPro" id="IPR009956">
    <property type="entry name" value="Post-segregation_anti-tox_CcdA"/>
</dbReference>
<dbReference type="STRING" id="1842532.A7E78_04750"/>
<dbReference type="RefSeq" id="WP_072283168.1">
    <property type="nucleotide sequence ID" value="NZ_CP015519.1"/>
</dbReference>
<dbReference type="EMBL" id="CP015519">
    <property type="protein sequence ID" value="APG27204.1"/>
    <property type="molecule type" value="Genomic_DNA"/>
</dbReference>
<keyword evidence="1" id="KW-1277">Toxin-antitoxin system</keyword>
<evidence type="ECO:0000313" key="3">
    <source>
        <dbReference type="Proteomes" id="UP000182517"/>
    </source>
</evidence>
<reference evidence="2 3" key="1">
    <citation type="journal article" date="2017" name="Genome Announc.">
        <title>Complete Genome Sequences of Two Acetylene-Fermenting Pelobacter acetylenicus Strains.</title>
        <authorList>
            <person name="Sutton J.M."/>
            <person name="Baesman S.M."/>
            <person name="Fierst J.L."/>
            <person name="Poret-Peterson A.T."/>
            <person name="Oremland R.S."/>
            <person name="Dunlap D.S."/>
            <person name="Akob D.M."/>
        </authorList>
    </citation>
    <scope>NUCLEOTIDE SEQUENCE [LARGE SCALE GENOMIC DNA]</scope>
    <source>
        <strain evidence="2 3">SFB93</strain>
    </source>
</reference>
<evidence type="ECO:0000256" key="1">
    <source>
        <dbReference type="ARBA" id="ARBA00022649"/>
    </source>
</evidence>
<accession>A0A1L3GMP8</accession>
<dbReference type="Proteomes" id="UP000182517">
    <property type="component" value="Chromosome"/>
</dbReference>
<evidence type="ECO:0000313" key="2">
    <source>
        <dbReference type="EMBL" id="APG27204.1"/>
    </source>
</evidence>
<keyword evidence="3" id="KW-1185">Reference proteome</keyword>
<gene>
    <name evidence="2" type="ORF">A7E78_04750</name>
</gene>
<name>A0A1L3GMP8_9BACT</name>
<proteinExistence type="predicted"/>
<protein>
    <submittedName>
        <fullName evidence="2">Uncharacterized protein</fullName>
    </submittedName>
</protein>
<dbReference type="Pfam" id="PF07362">
    <property type="entry name" value="CcdA"/>
    <property type="match status" value="1"/>
</dbReference>